<protein>
    <submittedName>
        <fullName evidence="1">Uncharacterized protein</fullName>
    </submittedName>
</protein>
<organism evidence="1 2">
    <name type="scientific">Arachidicoccus rhizosphaerae</name>
    <dbReference type="NCBI Taxonomy" id="551991"/>
    <lineage>
        <taxon>Bacteria</taxon>
        <taxon>Pseudomonadati</taxon>
        <taxon>Bacteroidota</taxon>
        <taxon>Chitinophagia</taxon>
        <taxon>Chitinophagales</taxon>
        <taxon>Chitinophagaceae</taxon>
        <taxon>Arachidicoccus</taxon>
    </lineage>
</organism>
<dbReference type="RefSeq" id="WP_091393033.1">
    <property type="nucleotide sequence ID" value="NZ_FNQY01000002.1"/>
</dbReference>
<keyword evidence="2" id="KW-1185">Reference proteome</keyword>
<accession>A0A1H3W4V0</accession>
<gene>
    <name evidence="1" type="ORF">SAMN05192529_102119</name>
</gene>
<reference evidence="1 2" key="1">
    <citation type="submission" date="2016-10" db="EMBL/GenBank/DDBJ databases">
        <authorList>
            <person name="de Groot N.N."/>
        </authorList>
    </citation>
    <scope>NUCLEOTIDE SEQUENCE [LARGE SCALE GENOMIC DNA]</scope>
    <source>
        <strain evidence="1 2">Vu-144</strain>
    </source>
</reference>
<evidence type="ECO:0000313" key="2">
    <source>
        <dbReference type="Proteomes" id="UP000199041"/>
    </source>
</evidence>
<dbReference type="AlphaFoldDB" id="A0A1H3W4V0"/>
<dbReference type="Proteomes" id="UP000199041">
    <property type="component" value="Unassembled WGS sequence"/>
</dbReference>
<evidence type="ECO:0000313" key="1">
    <source>
        <dbReference type="EMBL" id="SDZ81881.1"/>
    </source>
</evidence>
<name>A0A1H3W4V0_9BACT</name>
<dbReference type="EMBL" id="FNQY01000002">
    <property type="protein sequence ID" value="SDZ81881.1"/>
    <property type="molecule type" value="Genomic_DNA"/>
</dbReference>
<proteinExistence type="predicted"/>
<dbReference type="STRING" id="551991.SAMN05192529_102119"/>
<sequence length="61" mass="7418">MNDPKDYLEMFEPELKKKLESHALRGEVCRVMEDYLKLHMLQDVTERHEFLKTHLKNNKCN</sequence>